<dbReference type="RefSeq" id="WP_259258230.1">
    <property type="nucleotide sequence ID" value="NZ_JANTZM010000007.1"/>
</dbReference>
<reference evidence="1" key="1">
    <citation type="submission" date="2022-08" db="EMBL/GenBank/DDBJ databases">
        <title>Genomic Encyclopedia of Type Strains, Phase V (KMG-V): Genome sequencing to study the core and pangenomes of soil and plant-associated prokaryotes.</title>
        <authorList>
            <person name="Whitman W."/>
        </authorList>
    </citation>
    <scope>NUCLEOTIDE SEQUENCE</scope>
    <source>
        <strain evidence="1">SP3002</strain>
    </source>
</reference>
<dbReference type="Proteomes" id="UP001155110">
    <property type="component" value="Unassembled WGS sequence"/>
</dbReference>
<gene>
    <name evidence="1" type="ORF">GGP99_001673</name>
</gene>
<dbReference type="AlphaFoldDB" id="A0AAW5P7J7"/>
<comment type="caution">
    <text evidence="1">The sequence shown here is derived from an EMBL/GenBank/DDBJ whole genome shotgun (WGS) entry which is preliminary data.</text>
</comment>
<proteinExistence type="predicted"/>
<name>A0AAW5P7J7_9BACT</name>
<evidence type="ECO:0000313" key="2">
    <source>
        <dbReference type="Proteomes" id="UP001155110"/>
    </source>
</evidence>
<evidence type="ECO:0000313" key="1">
    <source>
        <dbReference type="EMBL" id="MCS4157709.1"/>
    </source>
</evidence>
<protein>
    <submittedName>
        <fullName evidence="1">Uncharacterized protein</fullName>
    </submittedName>
</protein>
<dbReference type="EMBL" id="JANTZM010000007">
    <property type="protein sequence ID" value="MCS4157709.1"/>
    <property type="molecule type" value="Genomic_DNA"/>
</dbReference>
<accession>A0AAW5P7J7</accession>
<organism evidence="1 2">
    <name type="scientific">Salinibacter ruber</name>
    <dbReference type="NCBI Taxonomy" id="146919"/>
    <lineage>
        <taxon>Bacteria</taxon>
        <taxon>Pseudomonadati</taxon>
        <taxon>Rhodothermota</taxon>
        <taxon>Rhodothermia</taxon>
        <taxon>Rhodothermales</taxon>
        <taxon>Salinibacteraceae</taxon>
        <taxon>Salinibacter</taxon>
    </lineage>
</organism>
<sequence length="61" mass="6868">MYDLTRAKSRSIEHDVPVGQEPVYGAVPFGQEENPPVYRFILVLDRTGGMLCHTQGQVHLN</sequence>